<dbReference type="Pfam" id="PF03625">
    <property type="entry name" value="DUF302"/>
    <property type="match status" value="1"/>
</dbReference>
<evidence type="ECO:0000313" key="2">
    <source>
        <dbReference type="EMBL" id="QIS18962.1"/>
    </source>
</evidence>
<accession>A0A6G9Z0G9</accession>
<evidence type="ECO:0000313" key="3">
    <source>
        <dbReference type="Proteomes" id="UP000500953"/>
    </source>
</evidence>
<dbReference type="Pfam" id="PF06445">
    <property type="entry name" value="GyrI-like"/>
    <property type="match status" value="1"/>
</dbReference>
<dbReference type="Proteomes" id="UP000500953">
    <property type="component" value="Chromosome"/>
</dbReference>
<dbReference type="EMBL" id="CP046173">
    <property type="protein sequence ID" value="QIS18962.1"/>
    <property type="molecule type" value="Genomic_DNA"/>
</dbReference>
<dbReference type="PANTHER" id="PTHR38342">
    <property type="entry name" value="SLR5037 PROTEIN"/>
    <property type="match status" value="1"/>
</dbReference>
<dbReference type="CDD" id="cd14797">
    <property type="entry name" value="DUF302"/>
    <property type="match status" value="1"/>
</dbReference>
<dbReference type="PANTHER" id="PTHR38342:SF1">
    <property type="entry name" value="SLR5037 PROTEIN"/>
    <property type="match status" value="1"/>
</dbReference>
<proteinExistence type="predicted"/>
<dbReference type="SMART" id="SM00871">
    <property type="entry name" value="AraC_E_bind"/>
    <property type="match status" value="1"/>
</dbReference>
<dbReference type="InterPro" id="IPR035923">
    <property type="entry name" value="TT1751-like_sf"/>
</dbReference>
<dbReference type="SUPFAM" id="SSF55136">
    <property type="entry name" value="Probable bacterial effector-binding domain"/>
    <property type="match status" value="1"/>
</dbReference>
<feature type="domain" description="AraC effector-binding" evidence="1">
    <location>
        <begin position="1"/>
        <end position="157"/>
    </location>
</feature>
<evidence type="ECO:0000259" key="1">
    <source>
        <dbReference type="SMART" id="SM00871"/>
    </source>
</evidence>
<dbReference type="InterPro" id="IPR011256">
    <property type="entry name" value="Reg_factor_effector_dom_sf"/>
</dbReference>
<dbReference type="Gene3D" id="3.30.310.70">
    <property type="entry name" value="TT1751-like domain"/>
    <property type="match status" value="1"/>
</dbReference>
<dbReference type="Gene3D" id="3.20.80.10">
    <property type="entry name" value="Regulatory factor, effector binding domain"/>
    <property type="match status" value="1"/>
</dbReference>
<dbReference type="InterPro" id="IPR005180">
    <property type="entry name" value="DUF302"/>
</dbReference>
<dbReference type="AlphaFoldDB" id="A0A6G9Z0G9"/>
<dbReference type="InterPro" id="IPR029442">
    <property type="entry name" value="GyrI-like"/>
</dbReference>
<dbReference type="InterPro" id="IPR010499">
    <property type="entry name" value="AraC_E-bd"/>
</dbReference>
<organism evidence="2 3">
    <name type="scientific">Nocardia terpenica</name>
    <dbReference type="NCBI Taxonomy" id="455432"/>
    <lineage>
        <taxon>Bacteria</taxon>
        <taxon>Bacillati</taxon>
        <taxon>Actinomycetota</taxon>
        <taxon>Actinomycetes</taxon>
        <taxon>Mycobacteriales</taxon>
        <taxon>Nocardiaceae</taxon>
        <taxon>Nocardia</taxon>
    </lineage>
</organism>
<sequence length="291" mass="31502">MEYRVNVCESIPQTVLQIPRGIRADHVSADIADGMRELTATARYAGLTACGAPTLTYHRQSGSDDAVPVEFAVPIDPGTGLGPRSGAEVNVTPGTLVARTCHRGAYDDIDTAYRALHEWLHSSGYRPAGPPTEVYLIGPDEVADPRQLITEIRIPIAARPALALHLPATFRTTERLIRKALRERGFVVSTTLDVEATLREHLGEHIDDHRVLGACHPHLMSQALRTDPQAGLLQPCTVVVRAVDTGTLIEAADPTVLIHTTGQTALTEIAEQTRRLLADALETLRAVAYPS</sequence>
<reference evidence="2 3" key="1">
    <citation type="journal article" date="2019" name="ACS Chem. Biol.">
        <title>Identification and Mobilization of a Cryptic Antibiotic Biosynthesis Gene Locus from a Human-Pathogenic Nocardia Isolate.</title>
        <authorList>
            <person name="Herisse M."/>
            <person name="Ishida K."/>
            <person name="Porter J.L."/>
            <person name="Howden B."/>
            <person name="Hertweck C."/>
            <person name="Stinear T.P."/>
            <person name="Pidot S.J."/>
        </authorList>
    </citation>
    <scope>NUCLEOTIDE SEQUENCE [LARGE SCALE GENOMIC DNA]</scope>
    <source>
        <strain evidence="2 3">AUSMDU00012715</strain>
    </source>
</reference>
<dbReference type="SUPFAM" id="SSF103247">
    <property type="entry name" value="TT1751-like"/>
    <property type="match status" value="1"/>
</dbReference>
<gene>
    <name evidence="2" type="ORF">F6W96_12285</name>
</gene>
<name>A0A6G9Z0G9_9NOCA</name>
<protein>
    <submittedName>
        <fullName evidence="2">DUF302 domain-containing protein</fullName>
    </submittedName>
</protein>